<dbReference type="Gene3D" id="3.40.50.720">
    <property type="entry name" value="NAD(P)-binding Rossmann-like Domain"/>
    <property type="match status" value="1"/>
</dbReference>
<keyword evidence="2" id="KW-0560">Oxidoreductase</keyword>
<evidence type="ECO:0000256" key="1">
    <source>
        <dbReference type="ARBA" id="ARBA00006484"/>
    </source>
</evidence>
<organism evidence="3 4">
    <name type="scientific">Meiothermus hypogaeus NBRC 106114</name>
    <dbReference type="NCBI Taxonomy" id="1227553"/>
    <lineage>
        <taxon>Bacteria</taxon>
        <taxon>Thermotogati</taxon>
        <taxon>Deinococcota</taxon>
        <taxon>Deinococci</taxon>
        <taxon>Thermales</taxon>
        <taxon>Thermaceae</taxon>
        <taxon>Meiothermus</taxon>
    </lineage>
</organism>
<gene>
    <name evidence="3" type="ORF">MHY01S_17230</name>
</gene>
<accession>A0A511R2K4</accession>
<dbReference type="AlphaFoldDB" id="A0A511R2K4"/>
<dbReference type="Pfam" id="PF00106">
    <property type="entry name" value="adh_short"/>
    <property type="match status" value="1"/>
</dbReference>
<sequence>MNTLLIGATGGVGQSLAHQLAGRVSRLWLSGRNGQILAGLARDLSALAVPAELGNELEVQALAEEVGPLDLLLYAAGAVQRAGLREQSMADLERLTAANMGGLALLLKYARFNPQARVAVLGVYPELIAVPGLSAYVATKLGAEGLVSVARKEFRREGVRFCLVRLPAVATGLWAPLGGAPKTALHPDQAAARILEGVLAEPLTEVLEIR</sequence>
<reference evidence="3 4" key="1">
    <citation type="submission" date="2019-07" db="EMBL/GenBank/DDBJ databases">
        <title>Whole genome shotgun sequence of Meiothermus hypogaeus NBRC 106114.</title>
        <authorList>
            <person name="Hosoyama A."/>
            <person name="Uohara A."/>
            <person name="Ohji S."/>
            <person name="Ichikawa N."/>
        </authorList>
    </citation>
    <scope>NUCLEOTIDE SEQUENCE [LARGE SCALE GENOMIC DNA]</scope>
    <source>
        <strain evidence="3 4">NBRC 106114</strain>
    </source>
</reference>
<dbReference type="RefSeq" id="WP_119340626.1">
    <property type="nucleotide sequence ID" value="NZ_BJXL01000050.1"/>
</dbReference>
<comment type="caution">
    <text evidence="3">The sequence shown here is derived from an EMBL/GenBank/DDBJ whole genome shotgun (WGS) entry which is preliminary data.</text>
</comment>
<dbReference type="InterPro" id="IPR002347">
    <property type="entry name" value="SDR_fam"/>
</dbReference>
<name>A0A511R2K4_9DEIN</name>
<dbReference type="InterPro" id="IPR036291">
    <property type="entry name" value="NAD(P)-bd_dom_sf"/>
</dbReference>
<dbReference type="PANTHER" id="PTHR44196:SF1">
    <property type="entry name" value="DEHYDROGENASE_REDUCTASE SDR FAMILY MEMBER 7B"/>
    <property type="match status" value="1"/>
</dbReference>
<dbReference type="SUPFAM" id="SSF51735">
    <property type="entry name" value="NAD(P)-binding Rossmann-fold domains"/>
    <property type="match status" value="1"/>
</dbReference>
<protein>
    <submittedName>
        <fullName evidence="3">Short-chain dehydrogenase</fullName>
    </submittedName>
</protein>
<evidence type="ECO:0000313" key="4">
    <source>
        <dbReference type="Proteomes" id="UP000321197"/>
    </source>
</evidence>
<dbReference type="OrthoDB" id="32995at2"/>
<dbReference type="GO" id="GO:0016491">
    <property type="term" value="F:oxidoreductase activity"/>
    <property type="evidence" value="ECO:0007669"/>
    <property type="project" value="UniProtKB-KW"/>
</dbReference>
<evidence type="ECO:0000256" key="2">
    <source>
        <dbReference type="ARBA" id="ARBA00023002"/>
    </source>
</evidence>
<dbReference type="EMBL" id="BJXL01000050">
    <property type="protein sequence ID" value="GEM83557.1"/>
    <property type="molecule type" value="Genomic_DNA"/>
</dbReference>
<dbReference type="GO" id="GO:0016020">
    <property type="term" value="C:membrane"/>
    <property type="evidence" value="ECO:0007669"/>
    <property type="project" value="TreeGrafter"/>
</dbReference>
<proteinExistence type="inferred from homology"/>
<dbReference type="CDD" id="cd11730">
    <property type="entry name" value="Tthb094_like_SDR_c"/>
    <property type="match status" value="1"/>
</dbReference>
<dbReference type="Proteomes" id="UP000321197">
    <property type="component" value="Unassembled WGS sequence"/>
</dbReference>
<comment type="similarity">
    <text evidence="1">Belongs to the short-chain dehydrogenases/reductases (SDR) family.</text>
</comment>
<dbReference type="PROSITE" id="PS00061">
    <property type="entry name" value="ADH_SHORT"/>
    <property type="match status" value="1"/>
</dbReference>
<dbReference type="PRINTS" id="PR00081">
    <property type="entry name" value="GDHRDH"/>
</dbReference>
<dbReference type="InterPro" id="IPR020904">
    <property type="entry name" value="Sc_DH/Rdtase_CS"/>
</dbReference>
<evidence type="ECO:0000313" key="3">
    <source>
        <dbReference type="EMBL" id="GEM83557.1"/>
    </source>
</evidence>
<dbReference type="PANTHER" id="PTHR44196">
    <property type="entry name" value="DEHYDROGENASE/REDUCTASE SDR FAMILY MEMBER 7B"/>
    <property type="match status" value="1"/>
</dbReference>